<feature type="domain" description="Amidohydrolase 3" evidence="1">
    <location>
        <begin position="20"/>
        <end position="432"/>
    </location>
</feature>
<dbReference type="PANTHER" id="PTHR22642">
    <property type="entry name" value="IMIDAZOLONEPROPIONASE"/>
    <property type="match status" value="1"/>
</dbReference>
<accession>A0A3B1DVW3</accession>
<dbReference type="InterPro" id="IPR013108">
    <property type="entry name" value="Amidohydro_3"/>
</dbReference>
<evidence type="ECO:0000259" key="1">
    <source>
        <dbReference type="Pfam" id="PF07969"/>
    </source>
</evidence>
<name>A0A3B1DVW3_9ZZZZ</name>
<dbReference type="Pfam" id="PF07969">
    <property type="entry name" value="Amidohydro_3"/>
    <property type="match status" value="1"/>
</dbReference>
<dbReference type="InterPro" id="IPR032466">
    <property type="entry name" value="Metal_Hydrolase"/>
</dbReference>
<proteinExistence type="predicted"/>
<dbReference type="Gene3D" id="3.20.20.140">
    <property type="entry name" value="Metal-dependent hydrolases"/>
    <property type="match status" value="1"/>
</dbReference>
<organism evidence="2">
    <name type="scientific">hydrothermal vent metagenome</name>
    <dbReference type="NCBI Taxonomy" id="652676"/>
    <lineage>
        <taxon>unclassified sequences</taxon>
        <taxon>metagenomes</taxon>
        <taxon>ecological metagenomes</taxon>
    </lineage>
</organism>
<dbReference type="AlphaFoldDB" id="A0A3B1DVW3"/>
<evidence type="ECO:0000313" key="2">
    <source>
        <dbReference type="EMBL" id="VAX40268.1"/>
    </source>
</evidence>
<dbReference type="Gene3D" id="3.10.310.70">
    <property type="match status" value="1"/>
</dbReference>
<dbReference type="SUPFAM" id="SSF51556">
    <property type="entry name" value="Metallo-dependent hydrolases"/>
    <property type="match status" value="1"/>
</dbReference>
<protein>
    <recommendedName>
        <fullName evidence="1">Amidohydrolase 3 domain-containing protein</fullName>
    </recommendedName>
</protein>
<dbReference type="PANTHER" id="PTHR22642:SF2">
    <property type="entry name" value="PROTEIN LONG AFTER FAR-RED 3"/>
    <property type="match status" value="1"/>
</dbReference>
<dbReference type="EMBL" id="UOGK01000365">
    <property type="protein sequence ID" value="VAX40268.1"/>
    <property type="molecule type" value="Genomic_DNA"/>
</dbReference>
<gene>
    <name evidence="2" type="ORF">MNBD_PLANCTO03-781</name>
</gene>
<sequence>MSEDGGRRVAIAQPSFPIRESHAHVYQLGRSLGMIEFSACGSAAEVLEAFAMRLAQQRQDGEVTVLLGQGARPESWEPRAWPTLDELDRVTGKIPALAWCFDYHALLANSAMLKLAGFGRSTPDPPGGMLERDSAGHPTGLVFEAAALAVWHAVPEPSPAQRNRDVREGLQQLAGFAEVHDLKSQPWLGPVVAARFAEQADTEAMPERCVLYPLLEDLDEVLATRKAWEHDRVRLGGAKVFVDGTLNSRTAWMLEPFADGRPEHPRGTPMMMPSEIEEAVRQCDAAGLPMAAHAIGDAAVRAVLDAIEKVQPTTPGFRIEHAEIIDEADVPRFAELGVIASVQPCHLLSDIEVLRTALPHCLSRVLPLRELIEAGCVPGESLVFGSDVPIVRADPEDSILAATTRRRTDMPKREALAPEQALTQEEAWEAFRIAGT</sequence>
<reference evidence="2" key="1">
    <citation type="submission" date="2018-06" db="EMBL/GenBank/DDBJ databases">
        <authorList>
            <person name="Zhirakovskaya E."/>
        </authorList>
    </citation>
    <scope>NUCLEOTIDE SEQUENCE</scope>
</reference>